<reference evidence="2 3" key="1">
    <citation type="journal article" date="2024" name="BMC Biol.">
        <title>Comparative genomics of Ascetosporea gives new insight into the evolutionary basis for animal parasitism in Rhizaria.</title>
        <authorList>
            <person name="Hiltunen Thoren M."/>
            <person name="Onut-Brannstrom I."/>
            <person name="Alfjorden A."/>
            <person name="Peckova H."/>
            <person name="Swords F."/>
            <person name="Hooper C."/>
            <person name="Holzer A.S."/>
            <person name="Bass D."/>
            <person name="Burki F."/>
        </authorList>
    </citation>
    <scope>NUCLEOTIDE SEQUENCE [LARGE SCALE GENOMIC DNA]</scope>
    <source>
        <strain evidence="2">20-A016</strain>
    </source>
</reference>
<evidence type="ECO:0000256" key="1">
    <source>
        <dbReference type="SAM" id="MobiDB-lite"/>
    </source>
</evidence>
<accession>A0ABV2ATX6</accession>
<evidence type="ECO:0000313" key="2">
    <source>
        <dbReference type="EMBL" id="MES1922949.1"/>
    </source>
</evidence>
<sequence length="216" mass="25083">MLGELCSEYTYWSARQELTEDGYFYSTRENIEEKTGLSSYQQREALKKLTESGIIETQKRGTPCKTFYCINESNLAIMLYDKKLKNLTSSSQKISHQEVEKFNANNNITNNSNNNSNKKESVNKTRFTPPSVSEVTDYCKERNNGIDANRFVDYYEARGWELGKGRKMKSWKACVRTWEQNGKENNGKPKRDVEDDARFRNLPAVKRFTDLQKGCD</sequence>
<organism evidence="2 3">
    <name type="scientific">Bonamia ostreae</name>
    <dbReference type="NCBI Taxonomy" id="126728"/>
    <lineage>
        <taxon>Eukaryota</taxon>
        <taxon>Sar</taxon>
        <taxon>Rhizaria</taxon>
        <taxon>Endomyxa</taxon>
        <taxon>Ascetosporea</taxon>
        <taxon>Haplosporida</taxon>
        <taxon>Bonamia</taxon>
    </lineage>
</organism>
<evidence type="ECO:0000313" key="3">
    <source>
        <dbReference type="Proteomes" id="UP001439008"/>
    </source>
</evidence>
<name>A0ABV2ATX6_9EUKA</name>
<keyword evidence="3" id="KW-1185">Reference proteome</keyword>
<dbReference type="Proteomes" id="UP001439008">
    <property type="component" value="Unassembled WGS sequence"/>
</dbReference>
<comment type="caution">
    <text evidence="2">The sequence shown here is derived from an EMBL/GenBank/DDBJ whole genome shotgun (WGS) entry which is preliminary data.</text>
</comment>
<protein>
    <submittedName>
        <fullName evidence="2">Uncharacterized protein</fullName>
    </submittedName>
</protein>
<feature type="region of interest" description="Disordered" evidence="1">
    <location>
        <begin position="105"/>
        <end position="129"/>
    </location>
</feature>
<dbReference type="EMBL" id="JBDODL010004123">
    <property type="protein sequence ID" value="MES1922949.1"/>
    <property type="molecule type" value="Genomic_DNA"/>
</dbReference>
<feature type="compositionally biased region" description="Low complexity" evidence="1">
    <location>
        <begin position="105"/>
        <end position="116"/>
    </location>
</feature>
<proteinExistence type="predicted"/>
<gene>
    <name evidence="2" type="ORF">MHBO_004480</name>
</gene>